<dbReference type="NCBIfam" id="NF040535">
    <property type="entry name" value="LiaF_C_term"/>
    <property type="match status" value="1"/>
</dbReference>
<dbReference type="EMBL" id="LDYG01000003">
    <property type="protein sequence ID" value="KUP09109.1"/>
    <property type="molecule type" value="Genomic_DNA"/>
</dbReference>
<feature type="domain" description="DUF7649" evidence="3">
    <location>
        <begin position="10"/>
        <end position="87"/>
    </location>
</feature>
<accession>A0A147KC29</accession>
<gene>
    <name evidence="4" type="ORF">Q75_01325</name>
</gene>
<proteinExistence type="predicted"/>
<dbReference type="PIRSF" id="PIRSF031509">
    <property type="entry name" value="Cell_wall_LiaF/YvqF"/>
    <property type="match status" value="1"/>
</dbReference>
<feature type="transmembrane region" description="Helical" evidence="1">
    <location>
        <begin position="31"/>
        <end position="48"/>
    </location>
</feature>
<keyword evidence="1" id="KW-0472">Membrane</keyword>
<dbReference type="Pfam" id="PF09922">
    <property type="entry name" value="LiaF-like_C"/>
    <property type="match status" value="1"/>
</dbReference>
<dbReference type="Pfam" id="PF24661">
    <property type="entry name" value="DUF7649"/>
    <property type="match status" value="1"/>
</dbReference>
<keyword evidence="1" id="KW-0812">Transmembrane</keyword>
<dbReference type="OrthoDB" id="2351415at2"/>
<keyword evidence="5" id="KW-1185">Reference proteome</keyword>
<comment type="caution">
    <text evidence="4">The sequence shown here is derived from an EMBL/GenBank/DDBJ whole genome shotgun (WGS) entry which is preliminary data.</text>
</comment>
<evidence type="ECO:0000259" key="2">
    <source>
        <dbReference type="Pfam" id="PF09922"/>
    </source>
</evidence>
<dbReference type="RefSeq" id="WP_059350081.1">
    <property type="nucleotide sequence ID" value="NZ_LDYG01000003.1"/>
</dbReference>
<protein>
    <submittedName>
        <fullName evidence="4">Uncharacterized protein</fullName>
    </submittedName>
</protein>
<reference evidence="4 5" key="1">
    <citation type="journal article" date="2016" name="Front. Microbiol.">
        <title>Microevolution Analysis of Bacillus coahuilensis Unveils Differences in Phosphorus Acquisition Strategies and Their Regulation.</title>
        <authorList>
            <person name="Gomez-Lunar Z."/>
            <person name="Hernandez-Gonzalez I."/>
            <person name="Rodriguez-Torres M.D."/>
            <person name="Souza V."/>
            <person name="Olmedo-Alvarez G."/>
        </authorList>
    </citation>
    <scope>NUCLEOTIDE SEQUENCE [LARGE SCALE GENOMIC DNA]</scope>
    <source>
        <strain evidence="5">p1.1.43</strain>
    </source>
</reference>
<name>A0A147KC29_9BACI</name>
<dbReference type="AlphaFoldDB" id="A0A147KC29"/>
<evidence type="ECO:0000259" key="3">
    <source>
        <dbReference type="Pfam" id="PF24661"/>
    </source>
</evidence>
<feature type="domain" description="Cell wall-active antibiotics response LiaF-like C-terminal" evidence="2">
    <location>
        <begin position="127"/>
        <end position="237"/>
    </location>
</feature>
<dbReference type="GO" id="GO:0016020">
    <property type="term" value="C:membrane"/>
    <property type="evidence" value="ECO:0007669"/>
    <property type="project" value="InterPro"/>
</dbReference>
<keyword evidence="1" id="KW-1133">Transmembrane helix</keyword>
<feature type="transmembrane region" description="Helical" evidence="1">
    <location>
        <begin position="55"/>
        <end position="87"/>
    </location>
</feature>
<evidence type="ECO:0000256" key="1">
    <source>
        <dbReference type="SAM" id="Phobius"/>
    </source>
</evidence>
<dbReference type="InterPro" id="IPR016975">
    <property type="entry name" value="Cell_wall_LiaF"/>
</dbReference>
<organism evidence="4 5">
    <name type="scientific">Bacillus coahuilensis p1.1.43</name>
    <dbReference type="NCBI Taxonomy" id="1150625"/>
    <lineage>
        <taxon>Bacteria</taxon>
        <taxon>Bacillati</taxon>
        <taxon>Bacillota</taxon>
        <taxon>Bacilli</taxon>
        <taxon>Bacillales</taxon>
        <taxon>Bacillaceae</taxon>
        <taxon>Bacillus</taxon>
    </lineage>
</organism>
<dbReference type="STRING" id="1150625.Q75_01325"/>
<sequence>MKIKADVISWIVVTSLLLLVIQWSFFDGGPLIVLVVNVIFMYIGRKRYDHTLGKILFWIGLISFIITIIDSIAFQFFLIALLLYVLFEYRNSKKTPIIHRYEMVDHREIKDEMIRTKPLFQQTLFQGTSTPESVYEWNDINVQGLFGDHIVDLSYTVLPKGESVIFIRNTIGNVKILVPYEVEVSIQHSTIAGAVTIFSHQEQTGLNKMMHYKTAAYDDAPVKVKMITSLVVGDLEVHRI</sequence>
<feature type="transmembrane region" description="Helical" evidence="1">
    <location>
        <begin position="7"/>
        <end position="25"/>
    </location>
</feature>
<dbReference type="InterPro" id="IPR024425">
    <property type="entry name" value="LiaF-like_C"/>
</dbReference>
<dbReference type="InterPro" id="IPR047793">
    <property type="entry name" value="LiaF_C"/>
</dbReference>
<dbReference type="Proteomes" id="UP000074108">
    <property type="component" value="Unassembled WGS sequence"/>
</dbReference>
<dbReference type="PATRIC" id="fig|1150625.3.peg.279"/>
<evidence type="ECO:0000313" key="4">
    <source>
        <dbReference type="EMBL" id="KUP09109.1"/>
    </source>
</evidence>
<dbReference type="InterPro" id="IPR056066">
    <property type="entry name" value="DUF7649"/>
</dbReference>
<evidence type="ECO:0000313" key="5">
    <source>
        <dbReference type="Proteomes" id="UP000074108"/>
    </source>
</evidence>